<dbReference type="Pfam" id="PF01048">
    <property type="entry name" value="PNP_UDP_1"/>
    <property type="match status" value="1"/>
</dbReference>
<organism evidence="2 3">
    <name type="scientific">Monoraphidium neglectum</name>
    <dbReference type="NCBI Taxonomy" id="145388"/>
    <lineage>
        <taxon>Eukaryota</taxon>
        <taxon>Viridiplantae</taxon>
        <taxon>Chlorophyta</taxon>
        <taxon>core chlorophytes</taxon>
        <taxon>Chlorophyceae</taxon>
        <taxon>CS clade</taxon>
        <taxon>Sphaeropleales</taxon>
        <taxon>Selenastraceae</taxon>
        <taxon>Monoraphidium</taxon>
    </lineage>
</organism>
<dbReference type="OrthoDB" id="416752at2759"/>
<dbReference type="STRING" id="145388.A0A0D2MNX9"/>
<dbReference type="SUPFAM" id="SSF53167">
    <property type="entry name" value="Purine and uridine phosphorylases"/>
    <property type="match status" value="1"/>
</dbReference>
<dbReference type="RefSeq" id="XP_013901221.1">
    <property type="nucleotide sequence ID" value="XM_014045767.1"/>
</dbReference>
<dbReference type="AlphaFoldDB" id="A0A0D2MNX9"/>
<dbReference type="EMBL" id="KK101098">
    <property type="protein sequence ID" value="KIZ02202.1"/>
    <property type="molecule type" value="Genomic_DNA"/>
</dbReference>
<keyword evidence="3" id="KW-1185">Reference proteome</keyword>
<evidence type="ECO:0000313" key="3">
    <source>
        <dbReference type="Proteomes" id="UP000054498"/>
    </source>
</evidence>
<dbReference type="GeneID" id="25738638"/>
<name>A0A0D2MNX9_9CHLO</name>
<proteinExistence type="predicted"/>
<dbReference type="GO" id="GO:0004850">
    <property type="term" value="F:uridine phosphorylase activity"/>
    <property type="evidence" value="ECO:0007669"/>
    <property type="project" value="TreeGrafter"/>
</dbReference>
<reference evidence="2 3" key="1">
    <citation type="journal article" date="2013" name="BMC Genomics">
        <title>Reconstruction of the lipid metabolism for the microalga Monoraphidium neglectum from its genome sequence reveals characteristics suitable for biofuel production.</title>
        <authorList>
            <person name="Bogen C."/>
            <person name="Al-Dilaimi A."/>
            <person name="Albersmeier A."/>
            <person name="Wichmann J."/>
            <person name="Grundmann M."/>
            <person name="Rupp O."/>
            <person name="Lauersen K.J."/>
            <person name="Blifernez-Klassen O."/>
            <person name="Kalinowski J."/>
            <person name="Goesmann A."/>
            <person name="Mussgnug J.H."/>
            <person name="Kruse O."/>
        </authorList>
    </citation>
    <scope>NUCLEOTIDE SEQUENCE [LARGE SCALE GENOMIC DNA]</scope>
    <source>
        <strain evidence="2 3">SAG 48.87</strain>
    </source>
</reference>
<dbReference type="Proteomes" id="UP000054498">
    <property type="component" value="Unassembled WGS sequence"/>
</dbReference>
<feature type="domain" description="Nucleoside phosphorylase" evidence="1">
    <location>
        <begin position="22"/>
        <end position="212"/>
    </location>
</feature>
<evidence type="ECO:0000259" key="1">
    <source>
        <dbReference type="Pfam" id="PF01048"/>
    </source>
</evidence>
<gene>
    <name evidence="2" type="ORF">MNEG_5761</name>
</gene>
<dbReference type="PANTHER" id="PTHR43691:SF14">
    <property type="entry name" value="URIDINE PHOSPHORYLASE"/>
    <property type="match status" value="1"/>
</dbReference>
<dbReference type="GO" id="GO:0005829">
    <property type="term" value="C:cytosol"/>
    <property type="evidence" value="ECO:0007669"/>
    <property type="project" value="TreeGrafter"/>
</dbReference>
<dbReference type="GO" id="GO:0006218">
    <property type="term" value="P:uridine catabolic process"/>
    <property type="evidence" value="ECO:0007669"/>
    <property type="project" value="TreeGrafter"/>
</dbReference>
<dbReference type="PANTHER" id="PTHR43691">
    <property type="entry name" value="URIDINE PHOSPHORYLASE"/>
    <property type="match status" value="1"/>
</dbReference>
<evidence type="ECO:0000313" key="2">
    <source>
        <dbReference type="EMBL" id="KIZ02202.1"/>
    </source>
</evidence>
<accession>A0A0D2MNX9</accession>
<dbReference type="InterPro" id="IPR035994">
    <property type="entry name" value="Nucleoside_phosphorylase_sf"/>
</dbReference>
<dbReference type="Gene3D" id="3.40.50.1580">
    <property type="entry name" value="Nucleoside phosphorylase domain"/>
    <property type="match status" value="1"/>
</dbReference>
<protein>
    <recommendedName>
        <fullName evidence="1">Nucleoside phosphorylase domain-containing protein</fullName>
    </recommendedName>
</protein>
<sequence length="303" mass="31664">MDRALLIADMLEPPRPGAGLFQHLSGRGFLTITGRYQGVPVSVVTTLMGMANMDFVVRECRSVADGQMAVVRLGTCGALRPPAKLGDLLVAADGAVCVRRDPDAWTLNDGRARYPVSAAVPPDPLLTSLLTDACRREVGPSRVVCGLDATADSFYGSQGRTGGPFDDQNEDLISDLLAARPDLISLEMETFKLLHLAACSKGSVLGAAFCIALAERYSNSFLDSATVSERELQGGRAALAALAAMPLADDASTLNGSSPHARPAGGYVWEASYAEAPGGGGSGEAVGKEALRRAEKLLMKGGR</sequence>
<dbReference type="KEGG" id="mng:MNEG_5761"/>
<dbReference type="InterPro" id="IPR000845">
    <property type="entry name" value="Nucleoside_phosphorylase_d"/>
</dbReference>